<gene>
    <name evidence="11" type="ORF">LTRI10_LOCUS15706</name>
</gene>
<comment type="subcellular location">
    <subcellularLocation>
        <location evidence="1">Secreted</location>
    </subcellularLocation>
</comment>
<name>A0AAV2DIK8_9ROSI</name>
<dbReference type="SUPFAM" id="SSF50630">
    <property type="entry name" value="Acid proteases"/>
    <property type="match status" value="1"/>
</dbReference>
<evidence type="ECO:0000256" key="6">
    <source>
        <dbReference type="ARBA" id="ARBA00022750"/>
    </source>
</evidence>
<dbReference type="GO" id="GO:0005576">
    <property type="term" value="C:extracellular region"/>
    <property type="evidence" value="ECO:0007669"/>
    <property type="project" value="UniProtKB-SubCell"/>
</dbReference>
<dbReference type="InterPro" id="IPR034161">
    <property type="entry name" value="Pepsin-like_plant"/>
</dbReference>
<evidence type="ECO:0000259" key="10">
    <source>
        <dbReference type="PROSITE" id="PS51767"/>
    </source>
</evidence>
<evidence type="ECO:0000256" key="1">
    <source>
        <dbReference type="ARBA" id="ARBA00004613"/>
    </source>
</evidence>
<dbReference type="Proteomes" id="UP001497516">
    <property type="component" value="Chromosome 3"/>
</dbReference>
<keyword evidence="4" id="KW-0645">Protease</keyword>
<evidence type="ECO:0000256" key="5">
    <source>
        <dbReference type="ARBA" id="ARBA00022729"/>
    </source>
</evidence>
<dbReference type="FunFam" id="2.40.70.10:FF:000050">
    <property type="entry name" value="Aspartic proteinase CDR1"/>
    <property type="match status" value="1"/>
</dbReference>
<dbReference type="PANTHER" id="PTHR47967:SF128">
    <property type="entry name" value="ASPARTIC PROTEINASE CDR1-LIKE"/>
    <property type="match status" value="1"/>
</dbReference>
<dbReference type="PANTHER" id="PTHR47967">
    <property type="entry name" value="OS07G0603500 PROTEIN-RELATED"/>
    <property type="match status" value="1"/>
</dbReference>
<comment type="similarity">
    <text evidence="2">Belongs to the peptidase A1 family.</text>
</comment>
<dbReference type="FunFam" id="2.40.70.10:FF:000016">
    <property type="entry name" value="Probable aspartic protease At2g35615"/>
    <property type="match status" value="1"/>
</dbReference>
<dbReference type="GO" id="GO:0004190">
    <property type="term" value="F:aspartic-type endopeptidase activity"/>
    <property type="evidence" value="ECO:0007669"/>
    <property type="project" value="UniProtKB-KW"/>
</dbReference>
<keyword evidence="7" id="KW-0378">Hydrolase</keyword>
<evidence type="ECO:0000256" key="8">
    <source>
        <dbReference type="ARBA" id="ARBA00023180"/>
    </source>
</evidence>
<accession>A0AAV2DIK8</accession>
<feature type="signal peptide" evidence="9">
    <location>
        <begin position="1"/>
        <end position="22"/>
    </location>
</feature>
<dbReference type="InterPro" id="IPR021109">
    <property type="entry name" value="Peptidase_aspartic_dom_sf"/>
</dbReference>
<evidence type="ECO:0000313" key="11">
    <source>
        <dbReference type="EMBL" id="CAL1373794.1"/>
    </source>
</evidence>
<evidence type="ECO:0000256" key="4">
    <source>
        <dbReference type="ARBA" id="ARBA00022670"/>
    </source>
</evidence>
<dbReference type="InterPro" id="IPR051708">
    <property type="entry name" value="Plant_Aspart_Prot_A1"/>
</dbReference>
<protein>
    <recommendedName>
        <fullName evidence="10">Peptidase A1 domain-containing protein</fullName>
    </recommendedName>
</protein>
<dbReference type="EMBL" id="OZ034816">
    <property type="protein sequence ID" value="CAL1373794.1"/>
    <property type="molecule type" value="Genomic_DNA"/>
</dbReference>
<dbReference type="PROSITE" id="PS00141">
    <property type="entry name" value="ASP_PROTEASE"/>
    <property type="match status" value="1"/>
</dbReference>
<dbReference type="InterPro" id="IPR032861">
    <property type="entry name" value="TAXi_N"/>
</dbReference>
<keyword evidence="8" id="KW-0325">Glycoprotein</keyword>
<keyword evidence="5 9" id="KW-0732">Signal</keyword>
<evidence type="ECO:0000256" key="3">
    <source>
        <dbReference type="ARBA" id="ARBA00022525"/>
    </source>
</evidence>
<organism evidence="11 12">
    <name type="scientific">Linum trigynum</name>
    <dbReference type="NCBI Taxonomy" id="586398"/>
    <lineage>
        <taxon>Eukaryota</taxon>
        <taxon>Viridiplantae</taxon>
        <taxon>Streptophyta</taxon>
        <taxon>Embryophyta</taxon>
        <taxon>Tracheophyta</taxon>
        <taxon>Spermatophyta</taxon>
        <taxon>Magnoliopsida</taxon>
        <taxon>eudicotyledons</taxon>
        <taxon>Gunneridae</taxon>
        <taxon>Pentapetalae</taxon>
        <taxon>rosids</taxon>
        <taxon>fabids</taxon>
        <taxon>Malpighiales</taxon>
        <taxon>Linaceae</taxon>
        <taxon>Linum</taxon>
    </lineage>
</organism>
<sequence length="468" mass="50508">MAASHFTFLLLLLPFLSSLSSATTTITLDLIHRDSPLSPLYNPNHTAFDRLHAAFLRSISRRNHRLCRHTPRTTTTNSDSSHFHTNILPSGGEYFMNLSIGTPPFNVLAIADTGSDLTWVQSKPCYQCYHQKGPIFDPAQSSTFHRIQCGAQLCNSLDDDSRSCSQDGTNTCAYAYSYGDHSYTTGYLATDMFSLGPTSISHVGFGCGMRNGGTFDESGSGIVGLGGGPISFVNQLGAQIGGKFSYCLVPLQEQSGAVSATSRIVFGDDPLLLSSNGVASSVVSTPLASKSPATYYYLTLEAITVGWRKMRYAMTSYETSGGSRFNEGADVAGRGKKVEEGNIIIDSGTTLTFLDSEFYSGLEAALVEEIQLERASDPKNLFSLCFKSGGEGKEVRLPVLKVHFGGGADVELKPVNTFVKAEEGLLCFTMVPTKDVGIFGNLAQMDFVVGYDLEKRTVSFLPADCSKH</sequence>
<keyword evidence="6" id="KW-0064">Aspartyl protease</keyword>
<dbReference type="Pfam" id="PF14543">
    <property type="entry name" value="TAXi_N"/>
    <property type="match status" value="1"/>
</dbReference>
<dbReference type="AlphaFoldDB" id="A0AAV2DIK8"/>
<keyword evidence="3" id="KW-0964">Secreted</keyword>
<dbReference type="InterPro" id="IPR032799">
    <property type="entry name" value="TAXi_C"/>
</dbReference>
<evidence type="ECO:0000256" key="7">
    <source>
        <dbReference type="ARBA" id="ARBA00022801"/>
    </source>
</evidence>
<keyword evidence="12" id="KW-1185">Reference proteome</keyword>
<dbReference type="PROSITE" id="PS51767">
    <property type="entry name" value="PEPTIDASE_A1"/>
    <property type="match status" value="1"/>
</dbReference>
<dbReference type="InterPro" id="IPR033121">
    <property type="entry name" value="PEPTIDASE_A1"/>
</dbReference>
<feature type="chain" id="PRO_5043640299" description="Peptidase A1 domain-containing protein" evidence="9">
    <location>
        <begin position="23"/>
        <end position="468"/>
    </location>
</feature>
<evidence type="ECO:0000313" key="12">
    <source>
        <dbReference type="Proteomes" id="UP001497516"/>
    </source>
</evidence>
<dbReference type="InterPro" id="IPR001969">
    <property type="entry name" value="Aspartic_peptidase_AS"/>
</dbReference>
<evidence type="ECO:0000256" key="9">
    <source>
        <dbReference type="SAM" id="SignalP"/>
    </source>
</evidence>
<dbReference type="Pfam" id="PF14541">
    <property type="entry name" value="TAXi_C"/>
    <property type="match status" value="1"/>
</dbReference>
<feature type="domain" description="Peptidase A1" evidence="10">
    <location>
        <begin position="94"/>
        <end position="461"/>
    </location>
</feature>
<proteinExistence type="inferred from homology"/>
<reference evidence="11 12" key="1">
    <citation type="submission" date="2024-04" db="EMBL/GenBank/DDBJ databases">
        <authorList>
            <person name="Fracassetti M."/>
        </authorList>
    </citation>
    <scope>NUCLEOTIDE SEQUENCE [LARGE SCALE GENOMIC DNA]</scope>
</reference>
<dbReference type="GO" id="GO:0006508">
    <property type="term" value="P:proteolysis"/>
    <property type="evidence" value="ECO:0007669"/>
    <property type="project" value="UniProtKB-KW"/>
</dbReference>
<evidence type="ECO:0000256" key="2">
    <source>
        <dbReference type="ARBA" id="ARBA00007447"/>
    </source>
</evidence>
<dbReference type="Gene3D" id="2.40.70.10">
    <property type="entry name" value="Acid Proteases"/>
    <property type="match status" value="2"/>
</dbReference>
<dbReference type="CDD" id="cd05476">
    <property type="entry name" value="pepsin_A_like_plant"/>
    <property type="match status" value="1"/>
</dbReference>